<accession>A0A8I1KL03</accession>
<sequence>MNNNIFHHASDGDSNAAELPPNCRRTAADAVFLLTSTWLGDYCVRKPGSALSFFDVKCKRPDQTMEHIR</sequence>
<gene>
    <name evidence="1" type="ORF">JDN41_14825</name>
</gene>
<name>A0A8I1KL03_9HYPH</name>
<dbReference type="AlphaFoldDB" id="A0A8I1KL03"/>
<dbReference type="Proteomes" id="UP000623250">
    <property type="component" value="Unassembled WGS sequence"/>
</dbReference>
<organism evidence="1 2">
    <name type="scientific">Rhodomicrobium udaipurense</name>
    <dbReference type="NCBI Taxonomy" id="1202716"/>
    <lineage>
        <taxon>Bacteria</taxon>
        <taxon>Pseudomonadati</taxon>
        <taxon>Pseudomonadota</taxon>
        <taxon>Alphaproteobacteria</taxon>
        <taxon>Hyphomicrobiales</taxon>
        <taxon>Hyphomicrobiaceae</taxon>
        <taxon>Rhodomicrobium</taxon>
    </lineage>
</organism>
<comment type="caution">
    <text evidence="1">The sequence shown here is derived from an EMBL/GenBank/DDBJ whole genome shotgun (WGS) entry which is preliminary data.</text>
</comment>
<dbReference type="EMBL" id="JAEMUK010000081">
    <property type="protein sequence ID" value="MBJ7544826.1"/>
    <property type="molecule type" value="Genomic_DNA"/>
</dbReference>
<protein>
    <submittedName>
        <fullName evidence="1">Uncharacterized protein</fullName>
    </submittedName>
</protein>
<proteinExistence type="predicted"/>
<keyword evidence="2" id="KW-1185">Reference proteome</keyword>
<evidence type="ECO:0000313" key="2">
    <source>
        <dbReference type="Proteomes" id="UP000623250"/>
    </source>
</evidence>
<evidence type="ECO:0000313" key="1">
    <source>
        <dbReference type="EMBL" id="MBJ7544826.1"/>
    </source>
</evidence>
<reference evidence="1 2" key="1">
    <citation type="submission" date="2020-12" db="EMBL/GenBank/DDBJ databases">
        <title>Revised draft genomes of Rhodomicrobium vannielii ATCC 17100 and Rhodomicrobium udaipurense JA643.</title>
        <authorList>
            <person name="Conners E.M."/>
            <person name="Davenport E.J."/>
            <person name="Bose A."/>
        </authorList>
    </citation>
    <scope>NUCLEOTIDE SEQUENCE [LARGE SCALE GENOMIC DNA]</scope>
    <source>
        <strain evidence="1 2">JA643</strain>
    </source>
</reference>